<proteinExistence type="predicted"/>
<organism evidence="1">
    <name type="scientific">marine sediment metagenome</name>
    <dbReference type="NCBI Taxonomy" id="412755"/>
    <lineage>
        <taxon>unclassified sequences</taxon>
        <taxon>metagenomes</taxon>
        <taxon>ecological metagenomes</taxon>
    </lineage>
</organism>
<name>X1EHH4_9ZZZZ</name>
<comment type="caution">
    <text evidence="1">The sequence shown here is derived from an EMBL/GenBank/DDBJ whole genome shotgun (WGS) entry which is preliminary data.</text>
</comment>
<sequence length="50" mass="5704">MSVAILYEYPEADEMGIRLTAQEMGIDLSFIPFLPKLKESPQFAEAHIFD</sequence>
<gene>
    <name evidence="1" type="ORF">S01H4_59399</name>
</gene>
<protein>
    <submittedName>
        <fullName evidence="1">Uncharacterized protein</fullName>
    </submittedName>
</protein>
<evidence type="ECO:0000313" key="1">
    <source>
        <dbReference type="EMBL" id="GAH08098.1"/>
    </source>
</evidence>
<accession>X1EHH4</accession>
<dbReference type="EMBL" id="BART01034825">
    <property type="protein sequence ID" value="GAH08098.1"/>
    <property type="molecule type" value="Genomic_DNA"/>
</dbReference>
<reference evidence="1" key="1">
    <citation type="journal article" date="2014" name="Front. Microbiol.">
        <title>High frequency of phylogenetically diverse reductive dehalogenase-homologous genes in deep subseafloor sedimentary metagenomes.</title>
        <authorList>
            <person name="Kawai M."/>
            <person name="Futagami T."/>
            <person name="Toyoda A."/>
            <person name="Takaki Y."/>
            <person name="Nishi S."/>
            <person name="Hori S."/>
            <person name="Arai W."/>
            <person name="Tsubouchi T."/>
            <person name="Morono Y."/>
            <person name="Uchiyama I."/>
            <person name="Ito T."/>
            <person name="Fujiyama A."/>
            <person name="Inagaki F."/>
            <person name="Takami H."/>
        </authorList>
    </citation>
    <scope>NUCLEOTIDE SEQUENCE</scope>
    <source>
        <strain evidence="1">Expedition CK06-06</strain>
    </source>
</reference>
<dbReference type="AlphaFoldDB" id="X1EHH4"/>